<name>A0ABV6FUU1_9BACT</name>
<evidence type="ECO:0000313" key="2">
    <source>
        <dbReference type="Proteomes" id="UP001589797"/>
    </source>
</evidence>
<dbReference type="EMBL" id="JBHLWI010000036">
    <property type="protein sequence ID" value="MFC0263608.1"/>
    <property type="molecule type" value="Genomic_DNA"/>
</dbReference>
<protein>
    <recommendedName>
        <fullName evidence="3">NVEALA protein</fullName>
    </recommendedName>
</protein>
<gene>
    <name evidence="1" type="ORF">ACFFIP_13025</name>
</gene>
<dbReference type="Proteomes" id="UP001589797">
    <property type="component" value="Unassembled WGS sequence"/>
</dbReference>
<keyword evidence="2" id="KW-1185">Reference proteome</keyword>
<organism evidence="1 2">
    <name type="scientific">Fontibacter flavus</name>
    <dbReference type="NCBI Taxonomy" id="654838"/>
    <lineage>
        <taxon>Bacteria</taxon>
        <taxon>Pseudomonadati</taxon>
        <taxon>Bacteroidota</taxon>
        <taxon>Cytophagia</taxon>
        <taxon>Cytophagales</taxon>
        <taxon>Cyclobacteriaceae</taxon>
        <taxon>Fontibacter</taxon>
    </lineage>
</organism>
<dbReference type="RefSeq" id="WP_382388093.1">
    <property type="nucleotide sequence ID" value="NZ_JBHLWI010000036.1"/>
</dbReference>
<evidence type="ECO:0000313" key="1">
    <source>
        <dbReference type="EMBL" id="MFC0263608.1"/>
    </source>
</evidence>
<evidence type="ECO:0008006" key="3">
    <source>
        <dbReference type="Google" id="ProtNLM"/>
    </source>
</evidence>
<sequence length="74" mass="7840">MKNLSMIILGFIALIVFAATPVKKANALASIPADGYYLDLEWCYCGELVIKCRLTGISAGDVSSQIPCVLACGD</sequence>
<comment type="caution">
    <text evidence="1">The sequence shown here is derived from an EMBL/GenBank/DDBJ whole genome shotgun (WGS) entry which is preliminary data.</text>
</comment>
<proteinExistence type="predicted"/>
<reference evidence="1 2" key="1">
    <citation type="submission" date="2024-09" db="EMBL/GenBank/DDBJ databases">
        <authorList>
            <person name="Sun Q."/>
            <person name="Mori K."/>
        </authorList>
    </citation>
    <scope>NUCLEOTIDE SEQUENCE [LARGE SCALE GENOMIC DNA]</scope>
    <source>
        <strain evidence="1 2">CCM 7650</strain>
    </source>
</reference>
<accession>A0ABV6FUU1</accession>